<evidence type="ECO:0000313" key="4">
    <source>
        <dbReference type="Proteomes" id="UP000235786"/>
    </source>
</evidence>
<reference evidence="3 4" key="1">
    <citation type="submission" date="2016-04" db="EMBL/GenBank/DDBJ databases">
        <title>A degradative enzymes factory behind the ericoid mycorrhizal symbiosis.</title>
        <authorList>
            <consortium name="DOE Joint Genome Institute"/>
            <person name="Martino E."/>
            <person name="Morin E."/>
            <person name="Grelet G."/>
            <person name="Kuo A."/>
            <person name="Kohler A."/>
            <person name="Daghino S."/>
            <person name="Barry K."/>
            <person name="Choi C."/>
            <person name="Cichocki N."/>
            <person name="Clum A."/>
            <person name="Copeland A."/>
            <person name="Hainaut M."/>
            <person name="Haridas S."/>
            <person name="Labutti K."/>
            <person name="Lindquist E."/>
            <person name="Lipzen A."/>
            <person name="Khouja H.-R."/>
            <person name="Murat C."/>
            <person name="Ohm R."/>
            <person name="Olson A."/>
            <person name="Spatafora J."/>
            <person name="Veneault-Fourrey C."/>
            <person name="Henrissat B."/>
            <person name="Grigoriev I."/>
            <person name="Martin F."/>
            <person name="Perotto S."/>
        </authorList>
    </citation>
    <scope>NUCLEOTIDE SEQUENCE [LARGE SCALE GENOMIC DNA]</scope>
    <source>
        <strain evidence="3 4">F</strain>
    </source>
</reference>
<dbReference type="OrthoDB" id="3553147at2759"/>
<dbReference type="InterPro" id="IPR010730">
    <property type="entry name" value="HET"/>
</dbReference>
<feature type="compositionally biased region" description="Basic residues" evidence="1">
    <location>
        <begin position="39"/>
        <end position="50"/>
    </location>
</feature>
<dbReference type="InterPro" id="IPR052895">
    <property type="entry name" value="HetReg/Transcr_Mod"/>
</dbReference>
<dbReference type="STRING" id="1149755.A0A2J6RYY2"/>
<dbReference type="Pfam" id="PF06985">
    <property type="entry name" value="HET"/>
    <property type="match status" value="1"/>
</dbReference>
<dbReference type="Pfam" id="PF26639">
    <property type="entry name" value="Het-6_barrel"/>
    <property type="match status" value="1"/>
</dbReference>
<feature type="region of interest" description="Disordered" evidence="1">
    <location>
        <begin position="25"/>
        <end position="57"/>
    </location>
</feature>
<dbReference type="Proteomes" id="UP000235786">
    <property type="component" value="Unassembled WGS sequence"/>
</dbReference>
<dbReference type="InterPro" id="IPR001202">
    <property type="entry name" value="WW_dom"/>
</dbReference>
<dbReference type="PANTHER" id="PTHR24148:SF64">
    <property type="entry name" value="HETEROKARYON INCOMPATIBILITY DOMAIN-CONTAINING PROTEIN"/>
    <property type="match status" value="1"/>
</dbReference>
<name>A0A2J6RYY2_HYAVF</name>
<accession>A0A2J6RYY2</accession>
<evidence type="ECO:0000256" key="1">
    <source>
        <dbReference type="SAM" id="MobiDB-lite"/>
    </source>
</evidence>
<keyword evidence="4" id="KW-1185">Reference proteome</keyword>
<dbReference type="PROSITE" id="PS50020">
    <property type="entry name" value="WW_DOMAIN_2"/>
    <property type="match status" value="1"/>
</dbReference>
<evidence type="ECO:0000259" key="2">
    <source>
        <dbReference type="PROSITE" id="PS50020"/>
    </source>
</evidence>
<protein>
    <submittedName>
        <fullName evidence="3">HET-domain-containing protein</fullName>
    </submittedName>
</protein>
<organism evidence="3 4">
    <name type="scientific">Hyaloscypha variabilis (strain UAMH 11265 / GT02V1 / F)</name>
    <name type="common">Meliniomyces variabilis</name>
    <dbReference type="NCBI Taxonomy" id="1149755"/>
    <lineage>
        <taxon>Eukaryota</taxon>
        <taxon>Fungi</taxon>
        <taxon>Dikarya</taxon>
        <taxon>Ascomycota</taxon>
        <taxon>Pezizomycotina</taxon>
        <taxon>Leotiomycetes</taxon>
        <taxon>Helotiales</taxon>
        <taxon>Hyaloscyphaceae</taxon>
        <taxon>Hyaloscypha</taxon>
        <taxon>Hyaloscypha variabilis</taxon>
    </lineage>
</organism>
<dbReference type="PANTHER" id="PTHR24148">
    <property type="entry name" value="ANKYRIN REPEAT DOMAIN-CONTAINING PROTEIN 39 HOMOLOG-RELATED"/>
    <property type="match status" value="1"/>
</dbReference>
<dbReference type="AlphaFoldDB" id="A0A2J6RYY2"/>
<dbReference type="EMBL" id="KZ613942">
    <property type="protein sequence ID" value="PMD43718.1"/>
    <property type="molecule type" value="Genomic_DNA"/>
</dbReference>
<feature type="domain" description="WW" evidence="2">
    <location>
        <begin position="666"/>
        <end position="701"/>
    </location>
</feature>
<proteinExistence type="predicted"/>
<gene>
    <name evidence="3" type="ORF">L207DRAFT_510223</name>
</gene>
<evidence type="ECO:0000313" key="3">
    <source>
        <dbReference type="EMBL" id="PMD43718.1"/>
    </source>
</evidence>
<sequence>MAGENKHRHVRNMWDGLRANFKQLASRTKAAPADDRPRTHGKTSKDKKHAAAGPGLDPREAVIPYQYAPLNEEAQEIRLLTILPGNSSSHIRVCLHIKPFTKKTKLKFEALSYSWGSQVDPVDIFVGKRGNQTIKVTQNLAHALPCLRYPDKPRKLWIDAICVNQQDPEERSSQVKRMADIYSMASQVVVWLGPEREDTQLAIDYCKEVSANITVDWGLQTMAAAPTSKETHWVDRNEIVRWTPDQELAVCDLLKRDWFTRLWIWQEVVLATSVLVMCGLKCLDWASIGDVVFSFYHKPKTPYAHESLFQVLESSYFLCKCEQSENFIDLIDFTKDSMCSDPRDRLFALFSLLPPHQEDLAIEADYTKSTAQVYLEFVQQYINSKQDLAILRFVEMGENGEKGSMISSWVPDWSSKPQTNRLHLFRASGLSKSSTSFGEGGTLQVSGCNIGDIECVESFSIQDSDSYDQLAMELARVTKQFLVRYSVNDASVNLLSLSRSLCGGELFELYLPLRKDYPTLQEAAEYLSKVLLDREDEPGDLELTEKDMLVLDKIGRGCKGRNLFRCSNGTFGLAPKAARPGDIVVAWLGFRNNMVLRCAGNGHYLLVGEAYCDGVMWGEAFLGSLPEQFQGVMHYNEETGWYYTGYIDRRHDEFYPAGEDPRLSDIPLPAGWTKKIYEDNKFETIFVNDETGDESAVDPRMNAEELKKRGVKLQEFILE</sequence>